<feature type="compositionally biased region" description="Basic and acidic residues" evidence="1">
    <location>
        <begin position="429"/>
        <end position="438"/>
    </location>
</feature>
<reference evidence="2 3" key="1">
    <citation type="journal article" date="2010" name="Nat. Biotechnol.">
        <title>Genome sequence of the model mushroom Schizophyllum commune.</title>
        <authorList>
            <person name="Ohm R.A."/>
            <person name="de Jong J.F."/>
            <person name="Lugones L.G."/>
            <person name="Aerts A."/>
            <person name="Kothe E."/>
            <person name="Stajich J.E."/>
            <person name="de Vries R.P."/>
            <person name="Record E."/>
            <person name="Levasseur A."/>
            <person name="Baker S.E."/>
            <person name="Bartholomew K.A."/>
            <person name="Coutinho P.M."/>
            <person name="Erdmann S."/>
            <person name="Fowler T.J."/>
            <person name="Gathman A.C."/>
            <person name="Lombard V."/>
            <person name="Henrissat B."/>
            <person name="Knabe N."/>
            <person name="Kuees U."/>
            <person name="Lilly W.W."/>
            <person name="Lindquist E."/>
            <person name="Lucas S."/>
            <person name="Magnuson J.K."/>
            <person name="Piumi F."/>
            <person name="Raudaskoski M."/>
            <person name="Salamov A."/>
            <person name="Schmutz J."/>
            <person name="Schwarze F.W.M.R."/>
            <person name="vanKuyk P.A."/>
            <person name="Horton J.S."/>
            <person name="Grigoriev I.V."/>
            <person name="Woesten H.A.B."/>
        </authorList>
    </citation>
    <scope>NUCLEOTIDE SEQUENCE [LARGE SCALE GENOMIC DNA]</scope>
    <source>
        <strain evidence="3">H4-8 / FGSC 9210</strain>
    </source>
</reference>
<feature type="compositionally biased region" description="Polar residues" evidence="1">
    <location>
        <begin position="502"/>
        <end position="516"/>
    </location>
</feature>
<feature type="compositionally biased region" description="Acidic residues" evidence="1">
    <location>
        <begin position="719"/>
        <end position="729"/>
    </location>
</feature>
<evidence type="ECO:0000256" key="1">
    <source>
        <dbReference type="SAM" id="MobiDB-lite"/>
    </source>
</evidence>
<dbReference type="EMBL" id="GL377302">
    <property type="protein sequence ID" value="EFJ03115.1"/>
    <property type="molecule type" value="Genomic_DNA"/>
</dbReference>
<organism evidence="3">
    <name type="scientific">Schizophyllum commune (strain H4-8 / FGSC 9210)</name>
    <name type="common">Split gill fungus</name>
    <dbReference type="NCBI Taxonomy" id="578458"/>
    <lineage>
        <taxon>Eukaryota</taxon>
        <taxon>Fungi</taxon>
        <taxon>Dikarya</taxon>
        <taxon>Basidiomycota</taxon>
        <taxon>Agaricomycotina</taxon>
        <taxon>Agaricomycetes</taxon>
        <taxon>Agaricomycetidae</taxon>
        <taxon>Agaricales</taxon>
        <taxon>Schizophyllaceae</taxon>
        <taxon>Schizophyllum</taxon>
    </lineage>
</organism>
<feature type="non-terminal residue" evidence="2">
    <location>
        <position position="729"/>
    </location>
</feature>
<dbReference type="eggNOG" id="ENOG502SS7G">
    <property type="taxonomic scope" value="Eukaryota"/>
</dbReference>
<dbReference type="Proteomes" id="UP000007431">
    <property type="component" value="Unassembled WGS sequence"/>
</dbReference>
<feature type="region of interest" description="Disordered" evidence="1">
    <location>
        <begin position="426"/>
        <end position="542"/>
    </location>
</feature>
<feature type="compositionally biased region" description="Basic and acidic residues" evidence="1">
    <location>
        <begin position="468"/>
        <end position="477"/>
    </location>
</feature>
<proteinExistence type="predicted"/>
<dbReference type="InParanoid" id="D8PR20"/>
<dbReference type="HOGENOM" id="CLU_403359_0_0_1"/>
<evidence type="ECO:0000313" key="2">
    <source>
        <dbReference type="EMBL" id="EFJ03115.1"/>
    </source>
</evidence>
<dbReference type="AlphaFoldDB" id="D8PR20"/>
<sequence>MAHTVSRDDFFHDGTMFYVEIDGKHRHPRCDASSLHGLLTYTPPSGPAPTKKDNIAKGLPPPHRDPPAHFYTAQMMHYGLKPLKTRDPAKKKLLAAFGGSATLAVPAHILQLEQQLATEFAVNNKGAAKQPKTKKVKEAKRASPAVTLAKQDLPNDAPPPAARDPKAGKKALRHVDVEPLRSSLEGLKHQDLVKIILHVAKDPAVHSSVTEQVRELQAAAPLLQLLPPPVPPPAPTAMRVDPIIPPKPARTKQTARKSTYSRPPRRPHIKPKSGGFEPVGIYELSVPEIEEEWPEYGGVISCLDVRPSSTGAHLWGTFDFGVVSGVFKSFGAAPSAPSLRTDFRWRGREEGEGEMQVGEGLKGYIKFLEGGSRVQGCVEGSFFGKAEFTGNLVDNDVGVDPVEWKRRWRGMNMSAYEVASARRWGKWGGEAKPDKPDASDTSGGEDGMEDDSDGAGDMRMAGDDTGSDEERPRETTKPRTKQTARRGGAPAFGVGRADSATRYGQETAPSQPSGSNPAPKYKTKQTARRGGPSRPQTIRVPANAPFRPIGAYTIVAEDFADLCGSYFDEEDMTLDVLPSSTGAHLWGKFDFGALSSVFRSTGSAPTSGGKKVPIVWRGRDSEAVDGQTWYDEGQTGYIKFLSGGRVKGYLEGYMAKGDFTGQLIEEEVDLSEVAEWKSEWRSLNEADSIASSKRRWGKWTAEPREDRPAASDTSGGEGDSMDVDEDEDY</sequence>
<dbReference type="OrthoDB" id="4121058at2759"/>
<protein>
    <submittedName>
        <fullName evidence="2">Uncharacterized protein</fullName>
    </submittedName>
</protein>
<name>D8PR20_SCHCM</name>
<dbReference type="VEuPathDB" id="FungiDB:SCHCODRAFT_02747679"/>
<keyword evidence="3" id="KW-1185">Reference proteome</keyword>
<accession>D8PR20</accession>
<dbReference type="RefSeq" id="XP_003038017.1">
    <property type="nucleotide sequence ID" value="XM_003037971.1"/>
</dbReference>
<feature type="region of interest" description="Disordered" evidence="1">
    <location>
        <begin position="238"/>
        <end position="273"/>
    </location>
</feature>
<evidence type="ECO:0000313" key="3">
    <source>
        <dbReference type="Proteomes" id="UP000007431"/>
    </source>
</evidence>
<gene>
    <name evidence="2" type="ORF">SCHCODRAFT_102795</name>
</gene>
<dbReference type="KEGG" id="scm:SCHCO_02747679"/>
<dbReference type="GeneID" id="9588007"/>
<feature type="region of interest" description="Disordered" evidence="1">
    <location>
        <begin position="127"/>
        <end position="168"/>
    </location>
</feature>
<feature type="region of interest" description="Disordered" evidence="1">
    <location>
        <begin position="683"/>
        <end position="729"/>
    </location>
</feature>